<comment type="caution">
    <text evidence="2">The sequence shown here is derived from an EMBL/GenBank/DDBJ whole genome shotgun (WGS) entry which is preliminary data.</text>
</comment>
<dbReference type="EMBL" id="BAEQ01000053">
    <property type="protein sequence ID" value="GAC30139.1"/>
    <property type="molecule type" value="Genomic_DNA"/>
</dbReference>
<keyword evidence="1" id="KW-0732">Signal</keyword>
<organism evidence="2 3">
    <name type="scientific">Brumicola pallidula DSM 14239 = ACAM 615</name>
    <dbReference type="NCBI Taxonomy" id="1121922"/>
    <lineage>
        <taxon>Bacteria</taxon>
        <taxon>Pseudomonadati</taxon>
        <taxon>Pseudomonadota</taxon>
        <taxon>Gammaproteobacteria</taxon>
        <taxon>Alteromonadales</taxon>
        <taxon>Alteromonadaceae</taxon>
        <taxon>Brumicola</taxon>
    </lineage>
</organism>
<dbReference type="STRING" id="1121922.GCA_000428905_01003"/>
<name>K6YBL6_9ALTE</name>
<dbReference type="RefSeq" id="WP_006013926.1">
    <property type="nucleotide sequence ID" value="NZ_BAEQ01000053.1"/>
</dbReference>
<evidence type="ECO:0000313" key="3">
    <source>
        <dbReference type="Proteomes" id="UP000006251"/>
    </source>
</evidence>
<protein>
    <recommendedName>
        <fullName evidence="4">DUF4402 domain-containing protein</fullName>
    </recommendedName>
</protein>
<dbReference type="AlphaFoldDB" id="K6YBL6"/>
<accession>K6YBL6</accession>
<evidence type="ECO:0000256" key="1">
    <source>
        <dbReference type="SAM" id="SignalP"/>
    </source>
</evidence>
<gene>
    <name evidence="2" type="ORF">GPAL_3291</name>
</gene>
<sequence>MLKRNQIIKSFFVSGLLVAGSASYAQDPINTDATVVVQNTFAFAQDAALSFGTLRANADSSAADSGGDGSATPGITVATYTVRPDSAVTIPVVRQLTSAGAAVTGDEATPASMSVLAAGSAASYTASGASPFTPIQILASGTSDSTTLINALAPPSAPNFTVDQFLFEEVGTAGVGSVEGATFTTDVNGSVSFNVGATISTPNAATTVAYADGTYTGTFTVEVSY</sequence>
<reference evidence="3" key="1">
    <citation type="journal article" date="2014" name="Environ. Microbiol.">
        <title>Comparative genomics of the marine bacterial genus Glaciecola reveals the high degree of genomic diversity and genomic characteristic for cold adaptation.</title>
        <authorList>
            <person name="Qin Q.L."/>
            <person name="Xie B.B."/>
            <person name="Yu Y."/>
            <person name="Shu Y.L."/>
            <person name="Rong J.C."/>
            <person name="Zhang Y.J."/>
            <person name="Zhao D.L."/>
            <person name="Chen X.L."/>
            <person name="Zhang X.Y."/>
            <person name="Chen B."/>
            <person name="Zhou B.C."/>
            <person name="Zhang Y.Z."/>
        </authorList>
    </citation>
    <scope>NUCLEOTIDE SEQUENCE [LARGE SCALE GENOMIC DNA]</scope>
    <source>
        <strain evidence="3">ACAM 615</strain>
    </source>
</reference>
<keyword evidence="3" id="KW-1185">Reference proteome</keyword>
<dbReference type="Proteomes" id="UP000006251">
    <property type="component" value="Unassembled WGS sequence"/>
</dbReference>
<evidence type="ECO:0000313" key="2">
    <source>
        <dbReference type="EMBL" id="GAC30139.1"/>
    </source>
</evidence>
<feature type="signal peptide" evidence="1">
    <location>
        <begin position="1"/>
        <end position="25"/>
    </location>
</feature>
<evidence type="ECO:0008006" key="4">
    <source>
        <dbReference type="Google" id="ProtNLM"/>
    </source>
</evidence>
<proteinExistence type="predicted"/>
<feature type="chain" id="PRO_5003897348" description="DUF4402 domain-containing protein" evidence="1">
    <location>
        <begin position="26"/>
        <end position="225"/>
    </location>
</feature>
<dbReference type="OrthoDB" id="6315379at2"/>